<organism evidence="4 5">
    <name type="scientific">Anaerotalea alkaliphila</name>
    <dbReference type="NCBI Taxonomy" id="2662126"/>
    <lineage>
        <taxon>Bacteria</taxon>
        <taxon>Bacillati</taxon>
        <taxon>Bacillota</taxon>
        <taxon>Clostridia</taxon>
        <taxon>Eubacteriales</taxon>
        <taxon>Anaerotalea</taxon>
    </lineage>
</organism>
<feature type="domain" description="SLH" evidence="3">
    <location>
        <begin position="17"/>
        <end position="80"/>
    </location>
</feature>
<name>A0A7X5KLJ4_9FIRM</name>
<evidence type="ECO:0000259" key="3">
    <source>
        <dbReference type="PROSITE" id="PS51272"/>
    </source>
</evidence>
<dbReference type="Proteomes" id="UP000461585">
    <property type="component" value="Unassembled WGS sequence"/>
</dbReference>
<dbReference type="AlphaFoldDB" id="A0A7X5KLJ4"/>
<accession>A0A7X5KLJ4</accession>
<dbReference type="RefSeq" id="WP_162369480.1">
    <property type="nucleotide sequence ID" value="NZ_JAAEEH010000005.1"/>
</dbReference>
<dbReference type="PROSITE" id="PS51272">
    <property type="entry name" value="SLH"/>
    <property type="match status" value="2"/>
</dbReference>
<gene>
    <name evidence="4" type="ORF">GXN74_03215</name>
</gene>
<dbReference type="PANTHER" id="PTHR43308">
    <property type="entry name" value="OUTER MEMBRANE PROTEIN ALPHA-RELATED"/>
    <property type="match status" value="1"/>
</dbReference>
<evidence type="ECO:0000256" key="2">
    <source>
        <dbReference type="SAM" id="SignalP"/>
    </source>
</evidence>
<keyword evidence="2" id="KW-0732">Signal</keyword>
<dbReference type="InterPro" id="IPR051465">
    <property type="entry name" value="Cell_Envelope_Struct_Comp"/>
</dbReference>
<comment type="caution">
    <text evidence="4">The sequence shown here is derived from an EMBL/GenBank/DDBJ whole genome shotgun (WGS) entry which is preliminary data.</text>
</comment>
<keyword evidence="1" id="KW-0677">Repeat</keyword>
<dbReference type="Pfam" id="PF00395">
    <property type="entry name" value="SLH"/>
    <property type="match status" value="2"/>
</dbReference>
<proteinExistence type="predicted"/>
<keyword evidence="5" id="KW-1185">Reference proteome</keyword>
<evidence type="ECO:0000313" key="5">
    <source>
        <dbReference type="Proteomes" id="UP000461585"/>
    </source>
</evidence>
<sequence>MQRKRMAVMILALVLLLHLVAGTADAATQAQEYAGAQLRTLDILRGYEDGSLRLDNPIVRGEVATMVVRALGYEDKSMAGSDFAFKDVPASYWGYRNVQNAYKLKVVQGYPDGTFRPGNHITYAEVVALMVNALGEGGNLTGSWPENYLNKAKALGVIPGNSAVNPSKIVTRGEMAVIVWDSLLVKKN</sequence>
<protein>
    <submittedName>
        <fullName evidence="4">S-layer homology domain-containing protein</fullName>
    </submittedName>
</protein>
<feature type="chain" id="PRO_5030894061" evidence="2">
    <location>
        <begin position="27"/>
        <end position="188"/>
    </location>
</feature>
<evidence type="ECO:0000313" key="4">
    <source>
        <dbReference type="EMBL" id="NDL66754.1"/>
    </source>
</evidence>
<evidence type="ECO:0000256" key="1">
    <source>
        <dbReference type="ARBA" id="ARBA00022737"/>
    </source>
</evidence>
<dbReference type="InterPro" id="IPR001119">
    <property type="entry name" value="SLH_dom"/>
</dbReference>
<dbReference type="EMBL" id="JAAEEH010000005">
    <property type="protein sequence ID" value="NDL66754.1"/>
    <property type="molecule type" value="Genomic_DNA"/>
</dbReference>
<reference evidence="4 5" key="1">
    <citation type="submission" date="2020-01" db="EMBL/GenBank/DDBJ databases">
        <title>Anaeroalcalibacter tamaniensis gen. nov., sp. nov., moderately halophilic strictly anaerobic fermenter bacterium from mud volcano of Taman peninsula.</title>
        <authorList>
            <person name="Frolova A."/>
            <person name="Merkel A.Y."/>
            <person name="Slobodkin A.I."/>
        </authorList>
    </citation>
    <scope>NUCLEOTIDE SEQUENCE [LARGE SCALE GENOMIC DNA]</scope>
    <source>
        <strain evidence="4 5">F-3ap</strain>
    </source>
</reference>
<feature type="signal peptide" evidence="2">
    <location>
        <begin position="1"/>
        <end position="26"/>
    </location>
</feature>
<feature type="domain" description="SLH" evidence="3">
    <location>
        <begin position="81"/>
        <end position="144"/>
    </location>
</feature>